<protein>
    <recommendedName>
        <fullName evidence="1">non-specific serine/threonine protein kinase</fullName>
        <ecNumber evidence="1">2.7.11.1</ecNumber>
    </recommendedName>
</protein>
<dbReference type="PROSITE" id="PS50011">
    <property type="entry name" value="PROTEIN_KINASE_DOM"/>
    <property type="match status" value="1"/>
</dbReference>
<sequence length="517" mass="56501">MARVQMSAILPDFAGFTLSQGSFHVRLLERLGNGAYGVVYLAQDLAPRPHGAEYYAVKCVLKHERGSALDRQQQREIAHHRAMSEHPNVVTLHAVVEEEFYTFLVLDLCDGGDLFNAIMDRRTFANNTEAVRRMFLQVIDAVEACHASGIYHRDLKPENILCDKHDKNVYLADFGLSTRTRFSANFGCGSSFYMSPGQSAAHQDRSAEHILTNTAPTECLGIFHKKRPYATAPSDVWALGTILCNVVTGRNPWHVASPKTDVGFRLFLREGAPWLQKSLNISVAASELFARIFTVDPALRITIPELRKAVLAIDSFFPGGAPSSRPLQVIEEKTVSEAAELQSPRVPEEADITEQVRPETALGHRNESWELRPLALCATISTDFMTMPTDQVAAAATATCVGTESTFVNAGAASYEAFASTDNLDDVWSICGPPPVAATPEQSSGTDSESESDVPVTPDTFATNPDVAVPDLALDGPVPSECDITMACTRLTELAREKKSTNPVARLFTGVRMRMKA</sequence>
<evidence type="ECO:0000256" key="10">
    <source>
        <dbReference type="SAM" id="MobiDB-lite"/>
    </source>
</evidence>
<dbReference type="EMBL" id="MNAD01000155">
    <property type="protein sequence ID" value="OJT15505.1"/>
    <property type="molecule type" value="Genomic_DNA"/>
</dbReference>
<evidence type="ECO:0000256" key="5">
    <source>
        <dbReference type="ARBA" id="ARBA00022777"/>
    </source>
</evidence>
<dbReference type="EC" id="2.7.11.1" evidence="1"/>
<keyword evidence="4 9" id="KW-0547">Nucleotide-binding</keyword>
<dbReference type="AlphaFoldDB" id="A0A1M2W6M1"/>
<dbReference type="PROSITE" id="PS00107">
    <property type="entry name" value="PROTEIN_KINASE_ATP"/>
    <property type="match status" value="1"/>
</dbReference>
<evidence type="ECO:0000313" key="12">
    <source>
        <dbReference type="EMBL" id="OJT15505.1"/>
    </source>
</evidence>
<dbReference type="InterPro" id="IPR011009">
    <property type="entry name" value="Kinase-like_dom_sf"/>
</dbReference>
<comment type="catalytic activity">
    <reaction evidence="8">
        <text>L-seryl-[protein] + ATP = O-phospho-L-seryl-[protein] + ADP + H(+)</text>
        <dbReference type="Rhea" id="RHEA:17989"/>
        <dbReference type="Rhea" id="RHEA-COMP:9863"/>
        <dbReference type="Rhea" id="RHEA-COMP:11604"/>
        <dbReference type="ChEBI" id="CHEBI:15378"/>
        <dbReference type="ChEBI" id="CHEBI:29999"/>
        <dbReference type="ChEBI" id="CHEBI:30616"/>
        <dbReference type="ChEBI" id="CHEBI:83421"/>
        <dbReference type="ChEBI" id="CHEBI:456216"/>
        <dbReference type="EC" id="2.7.11.1"/>
    </reaction>
</comment>
<evidence type="ECO:0000256" key="3">
    <source>
        <dbReference type="ARBA" id="ARBA00022679"/>
    </source>
</evidence>
<evidence type="ECO:0000256" key="7">
    <source>
        <dbReference type="ARBA" id="ARBA00047899"/>
    </source>
</evidence>
<dbReference type="OrthoDB" id="541276at2759"/>
<dbReference type="SUPFAM" id="SSF56112">
    <property type="entry name" value="Protein kinase-like (PK-like)"/>
    <property type="match status" value="1"/>
</dbReference>
<feature type="region of interest" description="Disordered" evidence="10">
    <location>
        <begin position="432"/>
        <end position="466"/>
    </location>
</feature>
<comment type="catalytic activity">
    <reaction evidence="7">
        <text>L-threonyl-[protein] + ATP = O-phospho-L-threonyl-[protein] + ADP + H(+)</text>
        <dbReference type="Rhea" id="RHEA:46608"/>
        <dbReference type="Rhea" id="RHEA-COMP:11060"/>
        <dbReference type="Rhea" id="RHEA-COMP:11605"/>
        <dbReference type="ChEBI" id="CHEBI:15378"/>
        <dbReference type="ChEBI" id="CHEBI:30013"/>
        <dbReference type="ChEBI" id="CHEBI:30616"/>
        <dbReference type="ChEBI" id="CHEBI:61977"/>
        <dbReference type="ChEBI" id="CHEBI:456216"/>
        <dbReference type="EC" id="2.7.11.1"/>
    </reaction>
</comment>
<dbReference type="SMART" id="SM00220">
    <property type="entry name" value="S_TKc"/>
    <property type="match status" value="1"/>
</dbReference>
<dbReference type="InterPro" id="IPR008271">
    <property type="entry name" value="Ser/Thr_kinase_AS"/>
</dbReference>
<dbReference type="Pfam" id="PF00069">
    <property type="entry name" value="Pkinase"/>
    <property type="match status" value="1"/>
</dbReference>
<dbReference type="Gene3D" id="1.10.510.10">
    <property type="entry name" value="Transferase(Phosphotransferase) domain 1"/>
    <property type="match status" value="1"/>
</dbReference>
<name>A0A1M2W6M1_TRAPU</name>
<dbReference type="GO" id="GO:0004674">
    <property type="term" value="F:protein serine/threonine kinase activity"/>
    <property type="evidence" value="ECO:0007669"/>
    <property type="project" value="UniProtKB-KW"/>
</dbReference>
<proteinExistence type="predicted"/>
<feature type="binding site" evidence="9">
    <location>
        <position position="62"/>
    </location>
    <ligand>
        <name>ATP</name>
        <dbReference type="ChEBI" id="CHEBI:30616"/>
    </ligand>
</feature>
<evidence type="ECO:0000256" key="8">
    <source>
        <dbReference type="ARBA" id="ARBA00048679"/>
    </source>
</evidence>
<evidence type="ECO:0000313" key="13">
    <source>
        <dbReference type="Proteomes" id="UP000184267"/>
    </source>
</evidence>
<evidence type="ECO:0000256" key="1">
    <source>
        <dbReference type="ARBA" id="ARBA00012513"/>
    </source>
</evidence>
<evidence type="ECO:0000259" key="11">
    <source>
        <dbReference type="PROSITE" id="PS50011"/>
    </source>
</evidence>
<dbReference type="InterPro" id="IPR017441">
    <property type="entry name" value="Protein_kinase_ATP_BS"/>
</dbReference>
<dbReference type="PROSITE" id="PS00108">
    <property type="entry name" value="PROTEIN_KINASE_ST"/>
    <property type="match status" value="1"/>
</dbReference>
<organism evidence="12 13">
    <name type="scientific">Trametes pubescens</name>
    <name type="common">White-rot fungus</name>
    <dbReference type="NCBI Taxonomy" id="154538"/>
    <lineage>
        <taxon>Eukaryota</taxon>
        <taxon>Fungi</taxon>
        <taxon>Dikarya</taxon>
        <taxon>Basidiomycota</taxon>
        <taxon>Agaricomycotina</taxon>
        <taxon>Agaricomycetes</taxon>
        <taxon>Polyporales</taxon>
        <taxon>Polyporaceae</taxon>
        <taxon>Trametes</taxon>
    </lineage>
</organism>
<dbReference type="PANTHER" id="PTHR24343">
    <property type="entry name" value="SERINE/THREONINE KINASE"/>
    <property type="match status" value="1"/>
</dbReference>
<accession>A0A1M2W6M1</accession>
<dbReference type="GO" id="GO:0005634">
    <property type="term" value="C:nucleus"/>
    <property type="evidence" value="ECO:0007669"/>
    <property type="project" value="TreeGrafter"/>
</dbReference>
<keyword evidence="5" id="KW-0418">Kinase</keyword>
<evidence type="ECO:0000256" key="4">
    <source>
        <dbReference type="ARBA" id="ARBA00022741"/>
    </source>
</evidence>
<keyword evidence="3" id="KW-0808">Transferase</keyword>
<dbReference type="STRING" id="154538.A0A1M2W6M1"/>
<gene>
    <name evidence="12" type="ORF">TRAPUB_7376</name>
</gene>
<keyword evidence="2" id="KW-0723">Serine/threonine-protein kinase</keyword>
<keyword evidence="13" id="KW-1185">Reference proteome</keyword>
<dbReference type="GO" id="GO:0005737">
    <property type="term" value="C:cytoplasm"/>
    <property type="evidence" value="ECO:0007669"/>
    <property type="project" value="TreeGrafter"/>
</dbReference>
<evidence type="ECO:0000256" key="6">
    <source>
        <dbReference type="ARBA" id="ARBA00022840"/>
    </source>
</evidence>
<dbReference type="OMA" id="WHVASPK"/>
<evidence type="ECO:0000256" key="9">
    <source>
        <dbReference type="PROSITE-ProRule" id="PRU10141"/>
    </source>
</evidence>
<feature type="domain" description="Protein kinase" evidence="11">
    <location>
        <begin position="25"/>
        <end position="317"/>
    </location>
</feature>
<dbReference type="GO" id="GO:0005524">
    <property type="term" value="F:ATP binding"/>
    <property type="evidence" value="ECO:0007669"/>
    <property type="project" value="UniProtKB-UniRule"/>
</dbReference>
<evidence type="ECO:0000256" key="2">
    <source>
        <dbReference type="ARBA" id="ARBA00022527"/>
    </source>
</evidence>
<dbReference type="Proteomes" id="UP000184267">
    <property type="component" value="Unassembled WGS sequence"/>
</dbReference>
<reference evidence="12 13" key="1">
    <citation type="submission" date="2016-10" db="EMBL/GenBank/DDBJ databases">
        <title>Genome sequence of the basidiomycete white-rot fungus Trametes pubescens.</title>
        <authorList>
            <person name="Makela M.R."/>
            <person name="Granchi Z."/>
            <person name="Peng M."/>
            <person name="De Vries R.P."/>
            <person name="Grigoriev I."/>
            <person name="Riley R."/>
            <person name="Hilden K."/>
        </authorList>
    </citation>
    <scope>NUCLEOTIDE SEQUENCE [LARGE SCALE GENOMIC DNA]</scope>
    <source>
        <strain evidence="12 13">FBCC735</strain>
    </source>
</reference>
<keyword evidence="6 9" id="KW-0067">ATP-binding</keyword>
<dbReference type="PANTHER" id="PTHR24343:SF541">
    <property type="entry name" value="SERINE_THREONINE-PROTEIN KINASE SKS1-RELATED"/>
    <property type="match status" value="1"/>
</dbReference>
<dbReference type="InterPro" id="IPR000719">
    <property type="entry name" value="Prot_kinase_dom"/>
</dbReference>
<comment type="caution">
    <text evidence="12">The sequence shown here is derived from an EMBL/GenBank/DDBJ whole genome shotgun (WGS) entry which is preliminary data.</text>
</comment>